<name>A0A502L0D3_9GAMM</name>
<dbReference type="Pfam" id="PF17263">
    <property type="entry name" value="DUF5329"/>
    <property type="match status" value="1"/>
</dbReference>
<protein>
    <submittedName>
        <fullName evidence="1">Uncharacterized protein</fullName>
    </submittedName>
</protein>
<dbReference type="Proteomes" id="UP000315303">
    <property type="component" value="Unassembled WGS sequence"/>
</dbReference>
<keyword evidence="2" id="KW-1185">Reference proteome</keyword>
<dbReference type="InterPro" id="IPR035242">
    <property type="entry name" value="DUF5329"/>
</dbReference>
<gene>
    <name evidence="1" type="ORF">EPA86_04765</name>
</gene>
<reference evidence="1 2" key="1">
    <citation type="submission" date="2019-01" db="EMBL/GenBank/DDBJ databases">
        <title>Litorilituus lipolytica sp. nov., isolated from intertidal sand of the Yellow Sea in China.</title>
        <authorList>
            <person name="Liu A."/>
        </authorList>
    </citation>
    <scope>NUCLEOTIDE SEQUENCE [LARGE SCALE GENOMIC DNA]</scope>
    <source>
        <strain evidence="1 2">RZ04</strain>
    </source>
</reference>
<comment type="caution">
    <text evidence="1">The sequence shown here is derived from an EMBL/GenBank/DDBJ whole genome shotgun (WGS) entry which is preliminary data.</text>
</comment>
<dbReference type="EMBL" id="SAWY01000008">
    <property type="protein sequence ID" value="TPH17342.1"/>
    <property type="molecule type" value="Genomic_DNA"/>
</dbReference>
<sequence>MLGNFASHAEETTLQIEVTFLLDFVKSTTCQFERNGSFHNGEEAIEHINKKYNYYSDEIKTTEDFIRMAAAKSTFSGKAYLIHCPSKTPITSQEWLLTELEKFRKRQ</sequence>
<proteinExistence type="predicted"/>
<evidence type="ECO:0000313" key="1">
    <source>
        <dbReference type="EMBL" id="TPH17342.1"/>
    </source>
</evidence>
<dbReference type="OrthoDB" id="344871at2"/>
<organism evidence="1 2">
    <name type="scientific">Litorilituus lipolyticus</name>
    <dbReference type="NCBI Taxonomy" id="2491017"/>
    <lineage>
        <taxon>Bacteria</taxon>
        <taxon>Pseudomonadati</taxon>
        <taxon>Pseudomonadota</taxon>
        <taxon>Gammaproteobacteria</taxon>
        <taxon>Alteromonadales</taxon>
        <taxon>Colwelliaceae</taxon>
        <taxon>Litorilituus</taxon>
    </lineage>
</organism>
<dbReference type="AlphaFoldDB" id="A0A502L0D3"/>
<accession>A0A502L0D3</accession>
<evidence type="ECO:0000313" key="2">
    <source>
        <dbReference type="Proteomes" id="UP000315303"/>
    </source>
</evidence>